<dbReference type="Pfam" id="PF01425">
    <property type="entry name" value="Amidase"/>
    <property type="match status" value="2"/>
</dbReference>
<dbReference type="PANTHER" id="PTHR11895">
    <property type="entry name" value="TRANSAMIDASE"/>
    <property type="match status" value="1"/>
</dbReference>
<dbReference type="SUPFAM" id="SSF75304">
    <property type="entry name" value="Amidase signature (AS) enzymes"/>
    <property type="match status" value="1"/>
</dbReference>
<dbReference type="Proteomes" id="UP001438953">
    <property type="component" value="Unassembled WGS sequence"/>
</dbReference>
<evidence type="ECO:0000313" key="2">
    <source>
        <dbReference type="EMBL" id="MER5173484.1"/>
    </source>
</evidence>
<protein>
    <submittedName>
        <fullName evidence="2">Amidase</fullName>
    </submittedName>
</protein>
<dbReference type="PROSITE" id="PS00571">
    <property type="entry name" value="AMIDASES"/>
    <property type="match status" value="1"/>
</dbReference>
<dbReference type="Gene3D" id="3.90.1300.10">
    <property type="entry name" value="Amidase signature (AS) domain"/>
    <property type="match status" value="1"/>
</dbReference>
<comment type="caution">
    <text evidence="2">The sequence shown here is derived from an EMBL/GenBank/DDBJ whole genome shotgun (WGS) entry which is preliminary data.</text>
</comment>
<feature type="domain" description="Amidase" evidence="1">
    <location>
        <begin position="272"/>
        <end position="365"/>
    </location>
</feature>
<gene>
    <name evidence="2" type="ORF">VSX56_17095</name>
</gene>
<dbReference type="RefSeq" id="WP_350938848.1">
    <property type="nucleotide sequence ID" value="NZ_JAYWLC010000019.1"/>
</dbReference>
<evidence type="ECO:0000313" key="3">
    <source>
        <dbReference type="Proteomes" id="UP001438953"/>
    </source>
</evidence>
<dbReference type="InterPro" id="IPR000120">
    <property type="entry name" value="Amidase"/>
</dbReference>
<reference evidence="2 3" key="1">
    <citation type="submission" date="2024-01" db="EMBL/GenBank/DDBJ databases">
        <authorList>
            <person name="Deng Y."/>
            <person name="Su J."/>
        </authorList>
    </citation>
    <scope>NUCLEOTIDE SEQUENCE [LARGE SCALE GENOMIC DNA]</scope>
    <source>
        <strain evidence="2 3">CPCC 100088</strain>
    </source>
</reference>
<dbReference type="InterPro" id="IPR023631">
    <property type="entry name" value="Amidase_dom"/>
</dbReference>
<name>A0ABV1SKQ5_9RHOB</name>
<evidence type="ECO:0000259" key="1">
    <source>
        <dbReference type="Pfam" id="PF01425"/>
    </source>
</evidence>
<proteinExistence type="predicted"/>
<accession>A0ABV1SKQ5</accession>
<dbReference type="InterPro" id="IPR020556">
    <property type="entry name" value="Amidase_CS"/>
</dbReference>
<sequence length="385" mass="39527">MSDKKTINAVTTPLALGDQGRDAPQVLIKECLGIAGLTTRCGSRGFKDAPPETEHSAIVAHLLAQGAAITGTVTMHELAFGVTGVNTFAGTALNPNWPDRIPGGSSSGSASAVAAGLCDFAVGTDTGGSVRQPACCCGVYGLKPTYGAIDRRGAIPRGSSLDVIGPFAASAEALTRAASMMLPSFTPAEITAPKLKRISVEADADITATLDKALAGYDVPNVTLSSFKASYEAGLTVINYELASEFGQLARSDASLGVDVKGRIQAALSVTPEALAEAETVRAVFTREVDAALEGVDALVLPTMPCVPPTLAAATDPRALLPLTRLVRPFNLSGHPALTLPLTTREGLPAGLQLVGRKGAEATLCAIAEHLSRALAARSMPEMLS</sequence>
<dbReference type="PANTHER" id="PTHR11895:SF67">
    <property type="entry name" value="AMIDASE DOMAIN-CONTAINING PROTEIN"/>
    <property type="match status" value="1"/>
</dbReference>
<organism evidence="2 3">
    <name type="scientific">Thioclava kandeliae</name>
    <dbReference type="NCBI Taxonomy" id="3070818"/>
    <lineage>
        <taxon>Bacteria</taxon>
        <taxon>Pseudomonadati</taxon>
        <taxon>Pseudomonadota</taxon>
        <taxon>Alphaproteobacteria</taxon>
        <taxon>Rhodobacterales</taxon>
        <taxon>Paracoccaceae</taxon>
        <taxon>Thioclava</taxon>
    </lineage>
</organism>
<dbReference type="EMBL" id="JAYWLC010000019">
    <property type="protein sequence ID" value="MER5173484.1"/>
    <property type="molecule type" value="Genomic_DNA"/>
</dbReference>
<feature type="domain" description="Amidase" evidence="1">
    <location>
        <begin position="26"/>
        <end position="184"/>
    </location>
</feature>
<keyword evidence="3" id="KW-1185">Reference proteome</keyword>
<reference evidence="2 3" key="2">
    <citation type="submission" date="2024-06" db="EMBL/GenBank/DDBJ databases">
        <title>Thioclava kandeliae sp. nov. from a rhizosphere soil sample of Kandelia candel in a mangrove.</title>
        <authorList>
            <person name="Mu T."/>
        </authorList>
    </citation>
    <scope>NUCLEOTIDE SEQUENCE [LARGE SCALE GENOMIC DNA]</scope>
    <source>
        <strain evidence="2 3">CPCC 100088</strain>
    </source>
</reference>
<dbReference type="InterPro" id="IPR036928">
    <property type="entry name" value="AS_sf"/>
</dbReference>